<dbReference type="OrthoDB" id="436668at2759"/>
<feature type="transmembrane region" description="Helical" evidence="6">
    <location>
        <begin position="352"/>
        <end position="370"/>
    </location>
</feature>
<keyword evidence="9" id="KW-1185">Reference proteome</keyword>
<feature type="domain" description="Ion transport" evidence="7">
    <location>
        <begin position="347"/>
        <end position="588"/>
    </location>
</feature>
<feature type="transmembrane region" description="Helical" evidence="6">
    <location>
        <begin position="416"/>
        <end position="438"/>
    </location>
</feature>
<dbReference type="AlphaFoldDB" id="A0A812RWH8"/>
<proteinExistence type="predicted"/>
<dbReference type="Gene3D" id="1.10.287.70">
    <property type="match status" value="1"/>
</dbReference>
<name>A0A812RWH8_9DINO</name>
<evidence type="ECO:0000256" key="4">
    <source>
        <dbReference type="ARBA" id="ARBA00023136"/>
    </source>
</evidence>
<dbReference type="InterPro" id="IPR027359">
    <property type="entry name" value="Volt_channel_dom_sf"/>
</dbReference>
<keyword evidence="2 6" id="KW-0812">Transmembrane</keyword>
<feature type="transmembrane region" description="Helical" evidence="6">
    <location>
        <begin position="559"/>
        <end position="592"/>
    </location>
</feature>
<organism evidence="8 9">
    <name type="scientific">Symbiodinium natans</name>
    <dbReference type="NCBI Taxonomy" id="878477"/>
    <lineage>
        <taxon>Eukaryota</taxon>
        <taxon>Sar</taxon>
        <taxon>Alveolata</taxon>
        <taxon>Dinophyceae</taxon>
        <taxon>Suessiales</taxon>
        <taxon>Symbiodiniaceae</taxon>
        <taxon>Symbiodinium</taxon>
    </lineage>
</organism>
<keyword evidence="3 6" id="KW-1133">Transmembrane helix</keyword>
<dbReference type="Pfam" id="PF00520">
    <property type="entry name" value="Ion_trans"/>
    <property type="match status" value="1"/>
</dbReference>
<accession>A0A812RWH8</accession>
<dbReference type="Proteomes" id="UP000604046">
    <property type="component" value="Unassembled WGS sequence"/>
</dbReference>
<evidence type="ECO:0000256" key="5">
    <source>
        <dbReference type="SAM" id="MobiDB-lite"/>
    </source>
</evidence>
<evidence type="ECO:0000256" key="6">
    <source>
        <dbReference type="SAM" id="Phobius"/>
    </source>
</evidence>
<dbReference type="GO" id="GO:0001518">
    <property type="term" value="C:voltage-gated sodium channel complex"/>
    <property type="evidence" value="ECO:0007669"/>
    <property type="project" value="TreeGrafter"/>
</dbReference>
<dbReference type="GO" id="GO:0086010">
    <property type="term" value="P:membrane depolarization during action potential"/>
    <property type="evidence" value="ECO:0007669"/>
    <property type="project" value="TreeGrafter"/>
</dbReference>
<evidence type="ECO:0000313" key="9">
    <source>
        <dbReference type="Proteomes" id="UP000604046"/>
    </source>
</evidence>
<dbReference type="Gene3D" id="1.20.120.350">
    <property type="entry name" value="Voltage-gated potassium channels. Chain C"/>
    <property type="match status" value="1"/>
</dbReference>
<evidence type="ECO:0000259" key="7">
    <source>
        <dbReference type="Pfam" id="PF00520"/>
    </source>
</evidence>
<reference evidence="8" key="1">
    <citation type="submission" date="2021-02" db="EMBL/GenBank/DDBJ databases">
        <authorList>
            <person name="Dougan E. K."/>
            <person name="Rhodes N."/>
            <person name="Thang M."/>
            <person name="Chan C."/>
        </authorList>
    </citation>
    <scope>NUCLEOTIDE SEQUENCE</scope>
</reference>
<feature type="compositionally biased region" description="Basic residues" evidence="5">
    <location>
        <begin position="300"/>
        <end position="312"/>
    </location>
</feature>
<evidence type="ECO:0000256" key="1">
    <source>
        <dbReference type="ARBA" id="ARBA00004141"/>
    </source>
</evidence>
<dbReference type="InterPro" id="IPR005821">
    <property type="entry name" value="Ion_trans_dom"/>
</dbReference>
<feature type="transmembrane region" description="Helical" evidence="6">
    <location>
        <begin position="494"/>
        <end position="513"/>
    </location>
</feature>
<feature type="transmembrane region" description="Helical" evidence="6">
    <location>
        <begin position="525"/>
        <end position="547"/>
    </location>
</feature>
<sequence>MKRREVVKARHGDSNFLEKEDKQNGEKALKALRPVAAEADPFISIQAMETMLGHQRMEMHRLIHGYHETAMRFLIRKEEDWRRSELEVKDLKSQNEAYKKVGGGWDSPVGSKDIGSADSKSTFVLNVQLEKTREQLLECEKQHRFAQAENFELREQLAAMQAVGAGYGGLLGSPSASAPMWSDMTWSVPNAEFSPPMHETTADGLPVKGTVTSFLEKLSTTQSNPLDRLERAQSKLDAWASQHHPRPDPALAGLVNSVDYSTMELPGMMDDQPEIQIDKAPTNTNDPEDDDDLTVGYIRSGKKKKKKDNKRRSLMMKDRVQDLFDKPLNVKDKYKTSGLTQRIVRSPMFENTCMGVIFLNAIWIGIEMSFNPAEVLAYADPPFIIVENLFCVFFFAEIVLRLCAFSRMCNAFRDKWFVFDLTLVILMVIETWLMFFIMTVSTDTSQTQEQAFDSSVLRLLKLSRLTRVARIARLLRQVPEVMILLKGIGVASRSVFFTCLILLSVIYIFAIALTQLSEDTALGNAYFPTLVDGMFSLLFHACFFQGLPDFARSCFQENFLYGLSLLVFVVLAPLTVMNLIVGVLVEVVGVVAAAEQEAATRNAIFEALQEALERLGSRKKDDAISRSEFAGLVNRPDLVSIFLESGIDVVAILRDPDMVFAGEAEMSITEFLEETIALRGSNTATGGTRSGATSVHLACNALSFPDGRGQDDASYMDCLRRWADERQRQLAFSQGYGHLLAAQHKVQRLHLSLRSSEPIRNVTLLVSALQHRLGWLLDASARLFEKRKFAISNYGRLHWIALCRSPKMCEGMVHGLKTTWMNCILDSAL</sequence>
<dbReference type="GO" id="GO:0005248">
    <property type="term" value="F:voltage-gated sodium channel activity"/>
    <property type="evidence" value="ECO:0007669"/>
    <property type="project" value="TreeGrafter"/>
</dbReference>
<dbReference type="EMBL" id="CAJNDS010002381">
    <property type="protein sequence ID" value="CAE7456407.1"/>
    <property type="molecule type" value="Genomic_DNA"/>
</dbReference>
<gene>
    <name evidence="8" type="primary">Cacna1e</name>
    <name evidence="8" type="ORF">SNAT2548_LOCUS25174</name>
</gene>
<dbReference type="InterPro" id="IPR043203">
    <property type="entry name" value="VGCC_Ca_Na"/>
</dbReference>
<feature type="transmembrane region" description="Helical" evidence="6">
    <location>
        <begin position="382"/>
        <end position="404"/>
    </location>
</feature>
<dbReference type="PANTHER" id="PTHR10037:SF62">
    <property type="entry name" value="SODIUM CHANNEL PROTEIN 60E"/>
    <property type="match status" value="1"/>
</dbReference>
<evidence type="ECO:0000313" key="8">
    <source>
        <dbReference type="EMBL" id="CAE7456407.1"/>
    </source>
</evidence>
<evidence type="ECO:0000256" key="2">
    <source>
        <dbReference type="ARBA" id="ARBA00022692"/>
    </source>
</evidence>
<comment type="subcellular location">
    <subcellularLocation>
        <location evidence="1">Membrane</location>
        <topology evidence="1">Multi-pass membrane protein</topology>
    </subcellularLocation>
</comment>
<keyword evidence="4 6" id="KW-0472">Membrane</keyword>
<protein>
    <submittedName>
        <fullName evidence="8">Cacna1e protein</fullName>
    </submittedName>
</protein>
<dbReference type="PANTHER" id="PTHR10037">
    <property type="entry name" value="VOLTAGE-GATED CATION CHANNEL CALCIUM AND SODIUM"/>
    <property type="match status" value="1"/>
</dbReference>
<feature type="region of interest" description="Disordered" evidence="5">
    <location>
        <begin position="277"/>
        <end position="312"/>
    </location>
</feature>
<comment type="caution">
    <text evidence="8">The sequence shown here is derived from an EMBL/GenBank/DDBJ whole genome shotgun (WGS) entry which is preliminary data.</text>
</comment>
<dbReference type="SUPFAM" id="SSF81324">
    <property type="entry name" value="Voltage-gated potassium channels"/>
    <property type="match status" value="1"/>
</dbReference>
<evidence type="ECO:0000256" key="3">
    <source>
        <dbReference type="ARBA" id="ARBA00022989"/>
    </source>
</evidence>